<evidence type="ECO:0000313" key="3">
    <source>
        <dbReference type="Proteomes" id="UP000015102"/>
    </source>
</evidence>
<dbReference type="STRING" id="36166.T1GE84"/>
<keyword evidence="1" id="KW-1133">Transmembrane helix</keyword>
<dbReference type="PANTHER" id="PTHR12480">
    <property type="entry name" value="ARGININE DEMETHYLASE AND LYSYL-HYDROXYLASE JMJD"/>
    <property type="match status" value="1"/>
</dbReference>
<keyword evidence="3" id="KW-1185">Reference proteome</keyword>
<dbReference type="OMA" id="EPPRECH"/>
<dbReference type="Proteomes" id="UP000015102">
    <property type="component" value="Unassembled WGS sequence"/>
</dbReference>
<reference evidence="2" key="2">
    <citation type="submission" date="2015-06" db="UniProtKB">
        <authorList>
            <consortium name="EnsemblMetazoa"/>
        </authorList>
    </citation>
    <scope>IDENTIFICATION</scope>
</reference>
<dbReference type="AlphaFoldDB" id="T1GE84"/>
<dbReference type="Gene3D" id="2.60.120.650">
    <property type="entry name" value="Cupin"/>
    <property type="match status" value="1"/>
</dbReference>
<protein>
    <recommendedName>
        <fullName evidence="4">Cupin-like domain-containing protein</fullName>
    </recommendedName>
</protein>
<reference evidence="3" key="1">
    <citation type="submission" date="2013-02" db="EMBL/GenBank/DDBJ databases">
        <authorList>
            <person name="Hughes D."/>
        </authorList>
    </citation>
    <scope>NUCLEOTIDE SEQUENCE</scope>
    <source>
        <strain>Durham</strain>
        <strain evidence="3">NC isolate 2 -- Noor lab</strain>
    </source>
</reference>
<evidence type="ECO:0000313" key="2">
    <source>
        <dbReference type="EnsemblMetazoa" id="MESCA001642-PA"/>
    </source>
</evidence>
<keyword evidence="1" id="KW-0472">Membrane</keyword>
<dbReference type="HOGENOM" id="CLU_068137_1_0_1"/>
<sequence>MEESIKELENLVKKSNNLNVPVDKIKLIKLYTKLYSSSKLSYYFPKWSFSFIIVLVILFALKHYNLNKECILMNPNQLALAFRPPESCSFCRNISEVKRISNIAPDDFEEKYAYSAIPIIITDVTKNWTAGEKFSFQFFKTTYLNSRKKTKTFDCQFFPYKSGFQSLFEGLSLSEDRANLTNGEKPWYFGWSNCQSITAEILRRHYSKPYFLPNTSENGAVDWIFMGWGGLGAHMHVDNVKLPSWQAQIKGSKIWVFSPPPECYFVCNTFDVVVKEGETNTNKWYHQTIVVPEK</sequence>
<accession>T1GE84</accession>
<dbReference type="EMBL" id="CAQQ02027893">
    <property type="status" value="NOT_ANNOTATED_CDS"/>
    <property type="molecule type" value="Genomic_DNA"/>
</dbReference>
<evidence type="ECO:0000256" key="1">
    <source>
        <dbReference type="SAM" id="Phobius"/>
    </source>
</evidence>
<dbReference type="EnsemblMetazoa" id="MESCA001642-RA">
    <property type="protein sequence ID" value="MESCA001642-PA"/>
    <property type="gene ID" value="MESCA001642"/>
</dbReference>
<keyword evidence="1" id="KW-0812">Transmembrane</keyword>
<dbReference type="SUPFAM" id="SSF51197">
    <property type="entry name" value="Clavaminate synthase-like"/>
    <property type="match status" value="1"/>
</dbReference>
<proteinExistence type="predicted"/>
<feature type="transmembrane region" description="Helical" evidence="1">
    <location>
        <begin position="42"/>
        <end position="61"/>
    </location>
</feature>
<dbReference type="PANTHER" id="PTHR12480:SF19">
    <property type="entry name" value="CUPIN-LIKE DOMAIN-CONTAINING PROTEIN"/>
    <property type="match status" value="1"/>
</dbReference>
<name>T1GE84_MEGSC</name>
<evidence type="ECO:0008006" key="4">
    <source>
        <dbReference type="Google" id="ProtNLM"/>
    </source>
</evidence>
<organism evidence="2 3">
    <name type="scientific">Megaselia scalaris</name>
    <name type="common">Humpbacked fly</name>
    <name type="synonym">Phora scalaris</name>
    <dbReference type="NCBI Taxonomy" id="36166"/>
    <lineage>
        <taxon>Eukaryota</taxon>
        <taxon>Metazoa</taxon>
        <taxon>Ecdysozoa</taxon>
        <taxon>Arthropoda</taxon>
        <taxon>Hexapoda</taxon>
        <taxon>Insecta</taxon>
        <taxon>Pterygota</taxon>
        <taxon>Neoptera</taxon>
        <taxon>Endopterygota</taxon>
        <taxon>Diptera</taxon>
        <taxon>Brachycera</taxon>
        <taxon>Muscomorpha</taxon>
        <taxon>Platypezoidea</taxon>
        <taxon>Phoridae</taxon>
        <taxon>Megaseliini</taxon>
        <taxon>Megaselia</taxon>
    </lineage>
</organism>
<dbReference type="GO" id="GO:0016706">
    <property type="term" value="F:2-oxoglutarate-dependent dioxygenase activity"/>
    <property type="evidence" value="ECO:0007669"/>
    <property type="project" value="TreeGrafter"/>
</dbReference>
<dbReference type="InterPro" id="IPR050910">
    <property type="entry name" value="JMJD6_ArgDemeth/LysHydrox"/>
</dbReference>